<evidence type="ECO:0000256" key="7">
    <source>
        <dbReference type="ARBA" id="ARBA00023136"/>
    </source>
</evidence>
<feature type="transmembrane region" description="Helical" evidence="8">
    <location>
        <begin position="999"/>
        <end position="1022"/>
    </location>
</feature>
<keyword evidence="4" id="KW-1003">Cell membrane</keyword>
<comment type="similarity">
    <text evidence="2">Belongs to the resistance-nodulation-cell division (RND) (TC 2.A.6) family.</text>
</comment>
<evidence type="ECO:0000256" key="6">
    <source>
        <dbReference type="ARBA" id="ARBA00022989"/>
    </source>
</evidence>
<accession>A0A423PFH1</accession>
<organism evidence="9 10">
    <name type="scientific">Salinisphaera japonica YTM-1</name>
    <dbReference type="NCBI Taxonomy" id="1209778"/>
    <lineage>
        <taxon>Bacteria</taxon>
        <taxon>Pseudomonadati</taxon>
        <taxon>Pseudomonadota</taxon>
        <taxon>Gammaproteobacteria</taxon>
        <taxon>Salinisphaerales</taxon>
        <taxon>Salinisphaeraceae</taxon>
        <taxon>Salinisphaera</taxon>
    </lineage>
</organism>
<dbReference type="AlphaFoldDB" id="A0A423PFH1"/>
<protein>
    <submittedName>
        <fullName evidence="9">Metal transporter</fullName>
    </submittedName>
</protein>
<dbReference type="InterPro" id="IPR004763">
    <property type="entry name" value="CusA-like"/>
</dbReference>
<dbReference type="OrthoDB" id="9758757at2"/>
<feature type="transmembrane region" description="Helical" evidence="8">
    <location>
        <begin position="443"/>
        <end position="463"/>
    </location>
</feature>
<evidence type="ECO:0000313" key="10">
    <source>
        <dbReference type="Proteomes" id="UP000285310"/>
    </source>
</evidence>
<feature type="transmembrane region" description="Helical" evidence="8">
    <location>
        <begin position="394"/>
        <end position="415"/>
    </location>
</feature>
<feature type="transmembrane region" description="Helical" evidence="8">
    <location>
        <begin position="896"/>
        <end position="916"/>
    </location>
</feature>
<feature type="transmembrane region" description="Helical" evidence="8">
    <location>
        <begin position="475"/>
        <end position="502"/>
    </location>
</feature>
<sequence length="1037" mass="112472">MISRFVRMALANRVLTLVAVTALALAGVYSFSNVPIDSYPDVTPSMVQIYTSSPGLSPVDVETQVSYPVSIAMYGLPGLERVQSTSIFGLSRVNVYFEDGTDIYFARRLVMERLAKAREQIPEGLGEPQLGPITSGLGRVMMYTVENTQPGQYTPTELRTAQDWIVKPQLRTVSGVTGVLSIGGYEKQYQITLDPNALSARNITVAEVRRAIAENNRNVGGSFINRGGEEYIIRGYGWVSPGEEGLDDLRTIQVTENNGTPVYIADIAEVGFGPAIRRGTMIADGEEAVGGFVLKLFGSNTQALLDKVEAKVDTINQALPEGMRVKPFYSQASLIEKASGTVEDALLEGSILVFVLLYLFLGNLRSTLIVIASLPLSVLIAFIAMDYVGLSANLMSLGGLAIGIGMMVDGSVVMIENIFRHMEERADEDVSHLRLVGEAAAEIAQPVTFAIAIIVLVFTPLFTLQGTEGKLFSPMAYTICFALVGALVMALTFVPVMASFLFKKGSAHGEPRLIGWLKAGYRPVRDAAIKAPIAVLSLAIVLFLSSLVIFPSLGTEFIPTLREGTFMVRSTLPPGASLKTTQAYAKRVQAVMREFPEVEGVYSRVGRAEVGGDPEPVNVIASVVNLKPLDKWRAGRDYEQLQNAMAQRVGDAIPGLANNFSQPIQLRTDELLSGVLAQVVVSIYGDDLDKLAKTGEEIAAIARDVPGAADVRVQQQGGKPQIVVRPDREALARYGIPLDEVLGVVETGIGGAAVGQVFENIRRFDIFLRFDEAARNRIDAIRNLTFRTSEGAMIPLSRVADVEVYRGPKKISRAKASRRLFVQLNVRGRDMGGVVRDIQQRVADNVALPPGYFVEYGGQFENQRRAMARLYVVVPITMALIFLLLFVAFSSLRYAALIYLNVPFAITGGIFALWMSGLYLSVAGAVGFIAVFGVAVLNGVVLVSYINQLREQGMSTEDAVRIGAEHRLRPVLMTASVAILGLVPLLLANGIGANVQRPLAAVVVGGLITSTLLTLLVLPAIYRWFAEPRRAEDVERR</sequence>
<keyword evidence="10" id="KW-1185">Reference proteome</keyword>
<feature type="transmembrane region" description="Helical" evidence="8">
    <location>
        <begin position="968"/>
        <end position="987"/>
    </location>
</feature>
<feature type="transmembrane region" description="Helical" evidence="8">
    <location>
        <begin position="345"/>
        <end position="361"/>
    </location>
</feature>
<keyword evidence="3" id="KW-0813">Transport</keyword>
<dbReference type="RefSeq" id="WP_123659242.1">
    <property type="nucleotide sequence ID" value="NZ_AYKG01000067.1"/>
</dbReference>
<dbReference type="GO" id="GO:0042910">
    <property type="term" value="F:xenobiotic transmembrane transporter activity"/>
    <property type="evidence" value="ECO:0007669"/>
    <property type="project" value="TreeGrafter"/>
</dbReference>
<evidence type="ECO:0000256" key="2">
    <source>
        <dbReference type="ARBA" id="ARBA00010942"/>
    </source>
</evidence>
<dbReference type="Gene3D" id="3.30.2090.10">
    <property type="entry name" value="Multidrug efflux transporter AcrB TolC docking domain, DN and DC subdomains"/>
    <property type="match status" value="2"/>
</dbReference>
<proteinExistence type="inferred from homology"/>
<feature type="transmembrane region" description="Helical" evidence="8">
    <location>
        <begin position="922"/>
        <end position="947"/>
    </location>
</feature>
<keyword evidence="7 8" id="KW-0472">Membrane</keyword>
<dbReference type="Pfam" id="PF00873">
    <property type="entry name" value="ACR_tran"/>
    <property type="match status" value="1"/>
</dbReference>
<dbReference type="InParanoid" id="A0A423PFH1"/>
<dbReference type="Gene3D" id="3.30.70.1430">
    <property type="entry name" value="Multidrug efflux transporter AcrB pore domain"/>
    <property type="match status" value="2"/>
</dbReference>
<dbReference type="EMBL" id="AYKG01000067">
    <property type="protein sequence ID" value="ROO24330.1"/>
    <property type="molecule type" value="Genomic_DNA"/>
</dbReference>
<dbReference type="SUPFAM" id="SSF82866">
    <property type="entry name" value="Multidrug efflux transporter AcrB transmembrane domain"/>
    <property type="match status" value="2"/>
</dbReference>
<evidence type="ECO:0000256" key="5">
    <source>
        <dbReference type="ARBA" id="ARBA00022692"/>
    </source>
</evidence>
<keyword evidence="6 8" id="KW-1133">Transmembrane helix</keyword>
<dbReference type="SUPFAM" id="SSF82693">
    <property type="entry name" value="Multidrug efflux transporter AcrB pore domain, PN1, PN2, PC1 and PC2 subdomains"/>
    <property type="match status" value="3"/>
</dbReference>
<comment type="subcellular location">
    <subcellularLocation>
        <location evidence="1">Cell membrane</location>
        <topology evidence="1">Multi-pass membrane protein</topology>
    </subcellularLocation>
</comment>
<feature type="transmembrane region" description="Helical" evidence="8">
    <location>
        <begin position="368"/>
        <end position="388"/>
    </location>
</feature>
<dbReference type="GO" id="GO:0005886">
    <property type="term" value="C:plasma membrane"/>
    <property type="evidence" value="ECO:0007669"/>
    <property type="project" value="UniProtKB-SubCell"/>
</dbReference>
<dbReference type="PANTHER" id="PTHR32063">
    <property type="match status" value="1"/>
</dbReference>
<feature type="transmembrane region" description="Helical" evidence="8">
    <location>
        <begin position="870"/>
        <end position="889"/>
    </location>
</feature>
<dbReference type="SUPFAM" id="SSF82714">
    <property type="entry name" value="Multidrug efflux transporter AcrB TolC docking domain, DN and DC subdomains"/>
    <property type="match status" value="2"/>
</dbReference>
<reference evidence="9 10" key="1">
    <citation type="submission" date="2013-10" db="EMBL/GenBank/DDBJ databases">
        <title>Salinisphaera japonica YTM-1 Genome Sequencing.</title>
        <authorList>
            <person name="Lai Q."/>
            <person name="Li C."/>
            <person name="Shao Z."/>
        </authorList>
    </citation>
    <scope>NUCLEOTIDE SEQUENCE [LARGE SCALE GENOMIC DNA]</scope>
    <source>
        <strain evidence="9 10">YTM-1</strain>
    </source>
</reference>
<dbReference type="Gene3D" id="3.30.70.1320">
    <property type="entry name" value="Multidrug efflux transporter AcrB pore domain like"/>
    <property type="match status" value="1"/>
</dbReference>
<dbReference type="PRINTS" id="PR00702">
    <property type="entry name" value="ACRIFLAVINRP"/>
</dbReference>
<dbReference type="GO" id="GO:0008324">
    <property type="term" value="F:monoatomic cation transmembrane transporter activity"/>
    <property type="evidence" value="ECO:0007669"/>
    <property type="project" value="InterPro"/>
</dbReference>
<evidence type="ECO:0000256" key="3">
    <source>
        <dbReference type="ARBA" id="ARBA00022448"/>
    </source>
</evidence>
<dbReference type="NCBIfam" id="TIGR00914">
    <property type="entry name" value="2A0601"/>
    <property type="match status" value="1"/>
</dbReference>
<evidence type="ECO:0000313" key="9">
    <source>
        <dbReference type="EMBL" id="ROO24330.1"/>
    </source>
</evidence>
<dbReference type="Proteomes" id="UP000285310">
    <property type="component" value="Unassembled WGS sequence"/>
</dbReference>
<evidence type="ECO:0000256" key="4">
    <source>
        <dbReference type="ARBA" id="ARBA00022475"/>
    </source>
</evidence>
<dbReference type="Gene3D" id="3.30.70.1440">
    <property type="entry name" value="Multidrug efflux transporter AcrB pore domain"/>
    <property type="match status" value="1"/>
</dbReference>
<dbReference type="Gene3D" id="1.20.1640.10">
    <property type="entry name" value="Multidrug efflux transporter AcrB transmembrane domain"/>
    <property type="match status" value="2"/>
</dbReference>
<dbReference type="PANTHER" id="PTHR32063:SF24">
    <property type="entry name" value="CATION EFFLUX SYSTEM (ACRB_ACRD_ACRF FAMILY)"/>
    <property type="match status" value="1"/>
</dbReference>
<gene>
    <name evidence="9" type="ORF">SAJA_13975</name>
</gene>
<evidence type="ECO:0000256" key="1">
    <source>
        <dbReference type="ARBA" id="ARBA00004651"/>
    </source>
</evidence>
<name>A0A423PFH1_9GAMM</name>
<comment type="caution">
    <text evidence="9">The sequence shown here is derived from an EMBL/GenBank/DDBJ whole genome shotgun (WGS) entry which is preliminary data.</text>
</comment>
<dbReference type="InterPro" id="IPR001036">
    <property type="entry name" value="Acrflvin-R"/>
</dbReference>
<feature type="transmembrane region" description="Helical" evidence="8">
    <location>
        <begin position="531"/>
        <end position="553"/>
    </location>
</feature>
<evidence type="ECO:0000256" key="8">
    <source>
        <dbReference type="SAM" id="Phobius"/>
    </source>
</evidence>
<dbReference type="InterPro" id="IPR027463">
    <property type="entry name" value="AcrB_DN_DC_subdom"/>
</dbReference>
<keyword evidence="5 8" id="KW-0812">Transmembrane</keyword>